<dbReference type="STRING" id="551995.SAMN05192574_11835"/>
<keyword evidence="2" id="KW-1185">Reference proteome</keyword>
<proteinExistence type="predicted"/>
<evidence type="ECO:0000313" key="1">
    <source>
        <dbReference type="EMBL" id="SEO98564.1"/>
    </source>
</evidence>
<organism evidence="1 2">
    <name type="scientific">Mucilaginibacter gossypiicola</name>
    <dbReference type="NCBI Taxonomy" id="551995"/>
    <lineage>
        <taxon>Bacteria</taxon>
        <taxon>Pseudomonadati</taxon>
        <taxon>Bacteroidota</taxon>
        <taxon>Sphingobacteriia</taxon>
        <taxon>Sphingobacteriales</taxon>
        <taxon>Sphingobacteriaceae</taxon>
        <taxon>Mucilaginibacter</taxon>
    </lineage>
</organism>
<dbReference type="AlphaFoldDB" id="A0A1H8U6U5"/>
<dbReference type="Proteomes" id="UP000198942">
    <property type="component" value="Unassembled WGS sequence"/>
</dbReference>
<name>A0A1H8U6U5_9SPHI</name>
<gene>
    <name evidence="1" type="ORF">SAMN05192574_11835</name>
</gene>
<dbReference type="EMBL" id="FOCL01000018">
    <property type="protein sequence ID" value="SEO98564.1"/>
    <property type="molecule type" value="Genomic_DNA"/>
</dbReference>
<protein>
    <submittedName>
        <fullName evidence="1">Uncharacterized protein</fullName>
    </submittedName>
</protein>
<sequence>MITKQYHPHKCLITKVVYRWNFKNEYKSNGSNTKIALNQ</sequence>
<evidence type="ECO:0000313" key="2">
    <source>
        <dbReference type="Proteomes" id="UP000198942"/>
    </source>
</evidence>
<accession>A0A1H8U6U5</accession>
<reference evidence="2" key="1">
    <citation type="submission" date="2016-10" db="EMBL/GenBank/DDBJ databases">
        <authorList>
            <person name="Varghese N."/>
            <person name="Submissions S."/>
        </authorList>
    </citation>
    <scope>NUCLEOTIDE SEQUENCE [LARGE SCALE GENOMIC DNA]</scope>
    <source>
        <strain evidence="2">Gh-48</strain>
    </source>
</reference>